<dbReference type="PROSITE" id="PS51257">
    <property type="entry name" value="PROKAR_LIPOPROTEIN"/>
    <property type="match status" value="1"/>
</dbReference>
<reference evidence="2 3" key="1">
    <citation type="journal article" date="2015" name="Genome Announc.">
        <title>Genomes of Geoalkalibacter ferrihydriticus Z-0531T and Geoalkalibacter subterraneus Red1T, Two Haloalkaliphilic Metal-Reducing Deltaproteobacteria.</title>
        <authorList>
            <person name="Badalamenti J.P."/>
            <person name="Krajmalnik-Brown R."/>
            <person name="Torres C.I."/>
            <person name="Bond D.R."/>
        </authorList>
    </citation>
    <scope>NUCLEOTIDE SEQUENCE [LARGE SCALE GENOMIC DNA]</scope>
    <source>
        <strain evidence="2 3">Red1</strain>
    </source>
</reference>
<name>A0A0B5FI97_9BACT</name>
<evidence type="ECO:0000256" key="1">
    <source>
        <dbReference type="SAM" id="SignalP"/>
    </source>
</evidence>
<evidence type="ECO:0000313" key="3">
    <source>
        <dbReference type="Proteomes" id="UP000035036"/>
    </source>
</evidence>
<dbReference type="OrthoDB" id="5387346at2"/>
<keyword evidence="3" id="KW-1185">Reference proteome</keyword>
<dbReference type="Pfam" id="PF11306">
    <property type="entry name" value="DUF3108"/>
    <property type="match status" value="1"/>
</dbReference>
<evidence type="ECO:0000313" key="2">
    <source>
        <dbReference type="EMBL" id="AJF07048.1"/>
    </source>
</evidence>
<dbReference type="InterPro" id="IPR021457">
    <property type="entry name" value="DUF3108"/>
</dbReference>
<keyword evidence="1" id="KW-0732">Signal</keyword>
<dbReference type="Proteomes" id="UP000035036">
    <property type="component" value="Chromosome"/>
</dbReference>
<proteinExistence type="predicted"/>
<dbReference type="AlphaFoldDB" id="A0A0B5FI97"/>
<protein>
    <recommendedName>
        <fullName evidence="4">DUF3108 domain-containing protein</fullName>
    </recommendedName>
</protein>
<feature type="chain" id="PRO_5002101949" description="DUF3108 domain-containing protein" evidence="1">
    <location>
        <begin position="25"/>
        <end position="277"/>
    </location>
</feature>
<sequence length="277" mass="31242">MMSFFRCVSVLLLLVIGCSFQAAAADQVSELSTAAPVTRIDSPGAMVGETFSYDIAFLWFDRLAEGSLRFEEADQDGQYRAVLEAKTLGVAAFFTRDRRERHVSLMELTSNGGLRSLEFESTTSKGRGSSREDRVRRYIFDYENDKVYREQVRTGKKFKRDTYELQNRDFVNDVLTAFFTFRMGYFGAVEPGAHFDIPTFSRKGPASMTVDVLTAEERVGDPRFPAEGLVCRVHVDKEIFKTGDGRIYLWIDEQARPASGVVEKVLGLGDVRGTLRN</sequence>
<evidence type="ECO:0008006" key="4">
    <source>
        <dbReference type="Google" id="ProtNLM"/>
    </source>
</evidence>
<dbReference type="HOGENOM" id="CLU_1003853_0_0_7"/>
<organism evidence="2 3">
    <name type="scientific">Geoalkalibacter subterraneus</name>
    <dbReference type="NCBI Taxonomy" id="483547"/>
    <lineage>
        <taxon>Bacteria</taxon>
        <taxon>Pseudomonadati</taxon>
        <taxon>Thermodesulfobacteriota</taxon>
        <taxon>Desulfuromonadia</taxon>
        <taxon>Desulfuromonadales</taxon>
        <taxon>Geoalkalibacteraceae</taxon>
        <taxon>Geoalkalibacter</taxon>
    </lineage>
</organism>
<dbReference type="KEGG" id="gsb:GSUB_11395"/>
<gene>
    <name evidence="2" type="ORF">GSUB_11395</name>
</gene>
<accession>A0A0B5FI97</accession>
<dbReference type="STRING" id="483547.GSUB_11395"/>
<feature type="signal peptide" evidence="1">
    <location>
        <begin position="1"/>
        <end position="24"/>
    </location>
</feature>
<dbReference type="RefSeq" id="WP_040200889.1">
    <property type="nucleotide sequence ID" value="NZ_CP010311.1"/>
</dbReference>
<dbReference type="EMBL" id="CP010311">
    <property type="protein sequence ID" value="AJF07048.1"/>
    <property type="molecule type" value="Genomic_DNA"/>
</dbReference>